<dbReference type="RefSeq" id="WP_305108015.1">
    <property type="nucleotide sequence ID" value="NZ_JAUTWS010000073.1"/>
</dbReference>
<evidence type="ECO:0000313" key="2">
    <source>
        <dbReference type="EMBL" id="MDO9713155.1"/>
    </source>
</evidence>
<dbReference type="SUPFAM" id="SSF88723">
    <property type="entry name" value="PIN domain-like"/>
    <property type="match status" value="1"/>
</dbReference>
<dbReference type="EMBL" id="JAUTWS010000073">
    <property type="protein sequence ID" value="MDO9713155.1"/>
    <property type="molecule type" value="Genomic_DNA"/>
</dbReference>
<name>A0ABT9EAC6_9PROT</name>
<evidence type="ECO:0000259" key="1">
    <source>
        <dbReference type="Pfam" id="PF13470"/>
    </source>
</evidence>
<accession>A0ABT9EAC6</accession>
<organism evidence="2 3">
    <name type="scientific">Paracraurococcus lichenis</name>
    <dbReference type="NCBI Taxonomy" id="3064888"/>
    <lineage>
        <taxon>Bacteria</taxon>
        <taxon>Pseudomonadati</taxon>
        <taxon>Pseudomonadota</taxon>
        <taxon>Alphaproteobacteria</taxon>
        <taxon>Acetobacterales</taxon>
        <taxon>Roseomonadaceae</taxon>
        <taxon>Paracraurococcus</taxon>
    </lineage>
</organism>
<gene>
    <name evidence="2" type="ORF">Q7A36_32805</name>
</gene>
<reference evidence="2 3" key="1">
    <citation type="submission" date="2023-08" db="EMBL/GenBank/DDBJ databases">
        <title>The draft genome sequence of Paracraurococcus sp. LOR1-02.</title>
        <authorList>
            <person name="Kingkaew E."/>
            <person name="Tanasupawat S."/>
        </authorList>
    </citation>
    <scope>NUCLEOTIDE SEQUENCE [LARGE SCALE GENOMIC DNA]</scope>
    <source>
        <strain evidence="2 3">LOR1-02</strain>
    </source>
</reference>
<feature type="domain" description="PIN" evidence="1">
    <location>
        <begin position="11"/>
        <end position="125"/>
    </location>
</feature>
<keyword evidence="3" id="KW-1185">Reference proteome</keyword>
<sequence length="151" mass="16272">MSGLLNKPSYVIADASSLVRAALTPASAARCLVDTALAYGLLAASGPILDEVEEVLGRPKFERWLPEADRLRFVWRLRIAILLLEPGEAVRACRDPSDDKYLEAALAAARAAGGPEAVVLVSDDRDLLTLDPWRGIRILKPEAAFSLLAHG</sequence>
<proteinExistence type="predicted"/>
<comment type="caution">
    <text evidence="2">The sequence shown here is derived from an EMBL/GenBank/DDBJ whole genome shotgun (WGS) entry which is preliminary data.</text>
</comment>
<evidence type="ECO:0000313" key="3">
    <source>
        <dbReference type="Proteomes" id="UP001243009"/>
    </source>
</evidence>
<protein>
    <submittedName>
        <fullName evidence="2">Toxin-antitoxin system toxin component, PIN family</fullName>
    </submittedName>
</protein>
<dbReference type="Pfam" id="PF13470">
    <property type="entry name" value="PIN_3"/>
    <property type="match status" value="1"/>
</dbReference>
<dbReference type="InterPro" id="IPR002716">
    <property type="entry name" value="PIN_dom"/>
</dbReference>
<dbReference type="InterPro" id="IPR029060">
    <property type="entry name" value="PIN-like_dom_sf"/>
</dbReference>
<dbReference type="InterPro" id="IPR002850">
    <property type="entry name" value="PIN_toxin-like"/>
</dbReference>
<dbReference type="Proteomes" id="UP001243009">
    <property type="component" value="Unassembled WGS sequence"/>
</dbReference>
<dbReference type="NCBIfam" id="TIGR00305">
    <property type="entry name" value="putative toxin-antitoxin system toxin component, PIN family"/>
    <property type="match status" value="1"/>
</dbReference>